<proteinExistence type="predicted"/>
<reference evidence="2" key="1">
    <citation type="submission" date="2023-10" db="EMBL/GenBank/DDBJ databases">
        <authorList>
            <person name="Domelevo Entfellner J.-B."/>
        </authorList>
    </citation>
    <scope>NUCLEOTIDE SEQUENCE</scope>
</reference>
<dbReference type="Proteomes" id="UP001189624">
    <property type="component" value="Chromosome 9"/>
</dbReference>
<sequence>MKYRPFQKSKRVKGPMQEVVVGPDCLILSPAPHNHSTPDMRTSPSLTPPPALHVHPTVISLTQQMSHGIRNKHNCHMAL</sequence>
<gene>
    <name evidence="2" type="ORF">AYBTSS11_LOCUS27253</name>
</gene>
<feature type="region of interest" description="Disordered" evidence="1">
    <location>
        <begin position="30"/>
        <end position="52"/>
    </location>
</feature>
<dbReference type="EMBL" id="OY731406">
    <property type="protein sequence ID" value="CAJ1975153.1"/>
    <property type="molecule type" value="Genomic_DNA"/>
</dbReference>
<feature type="compositionally biased region" description="Polar residues" evidence="1">
    <location>
        <begin position="34"/>
        <end position="45"/>
    </location>
</feature>
<protein>
    <submittedName>
        <fullName evidence="2">Uncharacterized protein</fullName>
    </submittedName>
</protein>
<evidence type="ECO:0000313" key="3">
    <source>
        <dbReference type="Proteomes" id="UP001189624"/>
    </source>
</evidence>
<dbReference type="Gramene" id="rna-AYBTSS11_LOCUS27253">
    <property type="protein sequence ID" value="CAJ1975153.1"/>
    <property type="gene ID" value="gene-AYBTSS11_LOCUS27253"/>
</dbReference>
<evidence type="ECO:0000313" key="2">
    <source>
        <dbReference type="EMBL" id="CAJ1975153.1"/>
    </source>
</evidence>
<accession>A0AA86T625</accession>
<name>A0AA86T625_9FABA</name>
<keyword evidence="3" id="KW-1185">Reference proteome</keyword>
<dbReference type="AlphaFoldDB" id="A0AA86T625"/>
<evidence type="ECO:0000256" key="1">
    <source>
        <dbReference type="SAM" id="MobiDB-lite"/>
    </source>
</evidence>
<organism evidence="2 3">
    <name type="scientific">Sphenostylis stenocarpa</name>
    <dbReference type="NCBI Taxonomy" id="92480"/>
    <lineage>
        <taxon>Eukaryota</taxon>
        <taxon>Viridiplantae</taxon>
        <taxon>Streptophyta</taxon>
        <taxon>Embryophyta</taxon>
        <taxon>Tracheophyta</taxon>
        <taxon>Spermatophyta</taxon>
        <taxon>Magnoliopsida</taxon>
        <taxon>eudicotyledons</taxon>
        <taxon>Gunneridae</taxon>
        <taxon>Pentapetalae</taxon>
        <taxon>rosids</taxon>
        <taxon>fabids</taxon>
        <taxon>Fabales</taxon>
        <taxon>Fabaceae</taxon>
        <taxon>Papilionoideae</taxon>
        <taxon>50 kb inversion clade</taxon>
        <taxon>NPAAA clade</taxon>
        <taxon>indigoferoid/millettioid clade</taxon>
        <taxon>Phaseoleae</taxon>
        <taxon>Sphenostylis</taxon>
    </lineage>
</organism>